<keyword evidence="2" id="KW-1185">Reference proteome</keyword>
<gene>
    <name evidence="1" type="ORF">OU421_00875</name>
</gene>
<dbReference type="RefSeq" id="WP_268186689.1">
    <property type="nucleotide sequence ID" value="NZ_CP113361.1"/>
</dbReference>
<dbReference type="Gene3D" id="3.40.390.10">
    <property type="entry name" value="Collagenase (Catalytic Domain)"/>
    <property type="match status" value="1"/>
</dbReference>
<evidence type="ECO:0000313" key="1">
    <source>
        <dbReference type="EMBL" id="WAI01456.1"/>
    </source>
</evidence>
<dbReference type="AlphaFoldDB" id="A0A9X9S4D6"/>
<organism evidence="1 2">
    <name type="scientific">Methanogenium organophilum</name>
    <dbReference type="NCBI Taxonomy" id="2199"/>
    <lineage>
        <taxon>Archaea</taxon>
        <taxon>Methanobacteriati</taxon>
        <taxon>Methanobacteriota</taxon>
        <taxon>Stenosarchaea group</taxon>
        <taxon>Methanomicrobia</taxon>
        <taxon>Methanomicrobiales</taxon>
        <taxon>Methanomicrobiaceae</taxon>
        <taxon>Methanogenium</taxon>
    </lineage>
</organism>
<dbReference type="Proteomes" id="UP001163096">
    <property type="component" value="Chromosome"/>
</dbReference>
<dbReference type="Pfam" id="PF13688">
    <property type="entry name" value="Reprolysin_5"/>
    <property type="match status" value="1"/>
</dbReference>
<proteinExistence type="predicted"/>
<dbReference type="GO" id="GO:0008237">
    <property type="term" value="F:metallopeptidase activity"/>
    <property type="evidence" value="ECO:0007669"/>
    <property type="project" value="InterPro"/>
</dbReference>
<dbReference type="KEGG" id="mou:OU421_00875"/>
<sequence length="438" mass="49230">MKPKIEMRALSVLLALLFVSVIVVPAVSALDSEIGNEQMHSESVGKKALVHFGDMTEIRITDERTIAKIPSSIKNYDLVVFDIQRIREILLSGDTLTVYVEGQPYVMDIQEILTDTEALAIGIHSFTGSLIGVEDSEVILTFDDRVLLSRIAINKTEYYIESTSMKDPKSTNAFLQYVYSSKDVVPEGDTILIDSYLPSTHVINETEYALKKILEEQAYSDATVTVRVLVATDSKWMTDEPDWQVKAANIITDCNYEMNTIGVNLVPIYDTSKAQLLSDDPQIQGSPLSTFAAYYPKSYLNSKSADFGLYLGGFDSTSNGVGSSGGYDHNTLYRHAWTQMADDPSTYDAVHKDRAVVTLHEIGHVFDADHDPATGQTETYNRPYRFYEHYSYWQTVMWGYFMKSNWLEFSADDGYYGDANHDNERRISETKGVVASYC</sequence>
<accession>A0A9X9S4D6</accession>
<name>A0A9X9S4D6_METOG</name>
<dbReference type="InterPro" id="IPR024079">
    <property type="entry name" value="MetalloPept_cat_dom_sf"/>
</dbReference>
<evidence type="ECO:0000313" key="2">
    <source>
        <dbReference type="Proteomes" id="UP001163096"/>
    </source>
</evidence>
<dbReference type="GeneID" id="76833611"/>
<protein>
    <submittedName>
        <fullName evidence="1">M12 family metallo-peptidase</fullName>
    </submittedName>
</protein>
<dbReference type="EMBL" id="CP113361">
    <property type="protein sequence ID" value="WAI01456.1"/>
    <property type="molecule type" value="Genomic_DNA"/>
</dbReference>
<reference evidence="1" key="1">
    <citation type="submission" date="2022-11" db="EMBL/GenBank/DDBJ databases">
        <title>Complete genome sequence of Methanogenium organophilum DSM 3596.</title>
        <authorList>
            <person name="Chen S.-C."/>
            <person name="Lai S.-J."/>
            <person name="You Y.-T."/>
        </authorList>
    </citation>
    <scope>NUCLEOTIDE SEQUENCE</scope>
    <source>
        <strain evidence="1">DSM 3596</strain>
    </source>
</reference>
<dbReference type="SUPFAM" id="SSF55486">
    <property type="entry name" value="Metalloproteases ('zincins'), catalytic domain"/>
    <property type="match status" value="1"/>
</dbReference>